<dbReference type="Proteomes" id="UP000481852">
    <property type="component" value="Unassembled WGS sequence"/>
</dbReference>
<proteinExistence type="predicted"/>
<accession>A0A6L5X3I3</accession>
<name>A0A6L5X3I3_9FIRM</name>
<dbReference type="EMBL" id="VULZ01000002">
    <property type="protein sequence ID" value="MSS14077.1"/>
    <property type="molecule type" value="Genomic_DNA"/>
</dbReference>
<keyword evidence="1" id="KW-0378">Hydrolase</keyword>
<organism evidence="1 2">
    <name type="scientific">Porcincola intestinalis</name>
    <dbReference type="NCBI Taxonomy" id="2606632"/>
    <lineage>
        <taxon>Bacteria</taxon>
        <taxon>Bacillati</taxon>
        <taxon>Bacillota</taxon>
        <taxon>Clostridia</taxon>
        <taxon>Lachnospirales</taxon>
        <taxon>Lachnospiraceae</taxon>
        <taxon>Porcincola</taxon>
    </lineage>
</organism>
<keyword evidence="2" id="KW-1185">Reference proteome</keyword>
<evidence type="ECO:0000313" key="2">
    <source>
        <dbReference type="Proteomes" id="UP000481852"/>
    </source>
</evidence>
<protein>
    <submittedName>
        <fullName evidence="1">MBL fold metallo-hydrolase</fullName>
    </submittedName>
</protein>
<sequence length="267" mass="30796">MEMDGWKPFRLRNDFVRCRFMQVTHIFHSGFFVETEQADFLFDWWKGTLPARTDDRKPFYVFVSHSHGDHYNPDIFGLDADAYLLSWDMKPLIDERFPDLRDSRRLFFLRPHQSLVSEASASSEAGQAFILQNAPGMSRDSLAPSTLFSVYTLASNDLGVAFVVRTPEGSLYHAGDLNNWWWDGDADDRRLAHFYHDELSRIKGTHFAAAMIPYDLRLKEPGYGIRDFLRYCSADAIYPMHENADIASAKHAFASDPLMKGVQNVYF</sequence>
<dbReference type="GO" id="GO:0016787">
    <property type="term" value="F:hydrolase activity"/>
    <property type="evidence" value="ECO:0007669"/>
    <property type="project" value="UniProtKB-KW"/>
</dbReference>
<dbReference type="AlphaFoldDB" id="A0A6L5X3I3"/>
<dbReference type="Gene3D" id="3.60.15.10">
    <property type="entry name" value="Ribonuclease Z/Hydroxyacylglutathione hydrolase-like"/>
    <property type="match status" value="1"/>
</dbReference>
<comment type="caution">
    <text evidence="1">The sequence shown here is derived from an EMBL/GenBank/DDBJ whole genome shotgun (WGS) entry which is preliminary data.</text>
</comment>
<dbReference type="SUPFAM" id="SSF56281">
    <property type="entry name" value="Metallo-hydrolase/oxidoreductase"/>
    <property type="match status" value="1"/>
</dbReference>
<reference evidence="1 2" key="1">
    <citation type="submission" date="2019-08" db="EMBL/GenBank/DDBJ databases">
        <title>In-depth cultivation of the pig gut microbiome towards novel bacterial diversity and tailored functional studies.</title>
        <authorList>
            <person name="Wylensek D."/>
            <person name="Hitch T.C.A."/>
            <person name="Clavel T."/>
        </authorList>
    </citation>
    <scope>NUCLEOTIDE SEQUENCE [LARGE SCALE GENOMIC DNA]</scope>
    <source>
        <strain evidence="1 2">Oil+RF-744-WCA-WT-11</strain>
    </source>
</reference>
<gene>
    <name evidence="1" type="ORF">FYJ35_03310</name>
</gene>
<dbReference type="InterPro" id="IPR036866">
    <property type="entry name" value="RibonucZ/Hydroxyglut_hydro"/>
</dbReference>
<evidence type="ECO:0000313" key="1">
    <source>
        <dbReference type="EMBL" id="MSS14077.1"/>
    </source>
</evidence>